<reference evidence="1 2" key="1">
    <citation type="submission" date="2015-08" db="EMBL/GenBank/DDBJ databases">
        <title>Next Generation Sequencing and Analysis of the Genome of Puccinia sorghi L Schw, the Causal Agent of Maize Common Rust.</title>
        <authorList>
            <person name="Rochi L."/>
            <person name="Burguener G."/>
            <person name="Darino M."/>
            <person name="Turjanski A."/>
            <person name="Kreff E."/>
            <person name="Dieguez M.J."/>
            <person name="Sacco F."/>
        </authorList>
    </citation>
    <scope>NUCLEOTIDE SEQUENCE [LARGE SCALE GENOMIC DNA]</scope>
    <source>
        <strain evidence="1 2">RO10H11247</strain>
    </source>
</reference>
<dbReference type="Proteomes" id="UP000037035">
    <property type="component" value="Unassembled WGS sequence"/>
</dbReference>
<evidence type="ECO:0000313" key="1">
    <source>
        <dbReference type="EMBL" id="KNZ58494.1"/>
    </source>
</evidence>
<protein>
    <submittedName>
        <fullName evidence="1">Uncharacterized protein</fullName>
    </submittedName>
</protein>
<evidence type="ECO:0000313" key="2">
    <source>
        <dbReference type="Proteomes" id="UP000037035"/>
    </source>
</evidence>
<gene>
    <name evidence="1" type="ORF">VP01_191g8</name>
</gene>
<sequence length="189" mass="21912">MGRRTKKGCICVIDPSGSGKTQHFDRQDRILETLENRAIQEGWKAGSDEFHYPDCQRGGKQIIHFAVSFERFRFAETDSLFWDSSFKLIAGGSYYLIHAHIANRTHLISTSLQDLSYQFRTLDYENSHIQLLLQPTPFQPKPLAERIKLHWNRSILSLSRNVLQFNLADSTDRFVVFLKSKFLTDSNQT</sequence>
<dbReference type="OrthoDB" id="2495920at2759"/>
<dbReference type="EMBL" id="LAVV01006748">
    <property type="protein sequence ID" value="KNZ58494.1"/>
    <property type="molecule type" value="Genomic_DNA"/>
</dbReference>
<name>A0A0L6VCQ2_9BASI</name>
<accession>A0A0L6VCQ2</accession>
<proteinExistence type="predicted"/>
<keyword evidence="2" id="KW-1185">Reference proteome</keyword>
<comment type="caution">
    <text evidence="1">The sequence shown here is derived from an EMBL/GenBank/DDBJ whole genome shotgun (WGS) entry which is preliminary data.</text>
</comment>
<dbReference type="AlphaFoldDB" id="A0A0L6VCQ2"/>
<organism evidence="1 2">
    <name type="scientific">Puccinia sorghi</name>
    <dbReference type="NCBI Taxonomy" id="27349"/>
    <lineage>
        <taxon>Eukaryota</taxon>
        <taxon>Fungi</taxon>
        <taxon>Dikarya</taxon>
        <taxon>Basidiomycota</taxon>
        <taxon>Pucciniomycotina</taxon>
        <taxon>Pucciniomycetes</taxon>
        <taxon>Pucciniales</taxon>
        <taxon>Pucciniaceae</taxon>
        <taxon>Puccinia</taxon>
    </lineage>
</organism>
<dbReference type="VEuPathDB" id="FungiDB:VP01_191g8"/>